<dbReference type="EC" id="1.2.1.41" evidence="7"/>
<dbReference type="PANTHER" id="PTHR11063:SF8">
    <property type="entry name" value="DELTA-1-PYRROLINE-5-CARBOXYLATE SYNTHASE"/>
    <property type="match status" value="1"/>
</dbReference>
<gene>
    <name evidence="7" type="primary">proA</name>
    <name evidence="10" type="ORF">GCM10023353_27290</name>
</gene>
<proteinExistence type="inferred from homology"/>
<dbReference type="NCBIfam" id="TIGR00407">
    <property type="entry name" value="proA"/>
    <property type="match status" value="1"/>
</dbReference>
<comment type="catalytic activity">
    <reaction evidence="6 7">
        <text>L-glutamate 5-semialdehyde + phosphate + NADP(+) = L-glutamyl 5-phosphate + NADPH + H(+)</text>
        <dbReference type="Rhea" id="RHEA:19541"/>
        <dbReference type="ChEBI" id="CHEBI:15378"/>
        <dbReference type="ChEBI" id="CHEBI:43474"/>
        <dbReference type="ChEBI" id="CHEBI:57783"/>
        <dbReference type="ChEBI" id="CHEBI:58066"/>
        <dbReference type="ChEBI" id="CHEBI:58274"/>
        <dbReference type="ChEBI" id="CHEBI:58349"/>
        <dbReference type="EC" id="1.2.1.41"/>
    </reaction>
</comment>
<sequence>MLVGVDVAINIFPAQRGASLSWHAQVNHHRRWIRAEAAAAFATLERMSISTPVAEDGTSGSRAAEDAAASAHPDGAQGPDPVREAVHAAARAARAASRTLALLSAADKNAALMAAAEALEAGADRILAANAEDIAAAEAAGTEASLIDRLRLDVDRIAGIASGLRQVAALPDPVGEVVRGSTLPNGLELRQVRVPLGVVGIVYEARPNVTVDGFGLTFKSGNAVLLRGSSSARNSNAVLVGIVREALGAKRLPADAVQLLPAEDRSSVRHLIQARGLVDVVIPRGGAGLIAAVVRDARVPTIETGSGVVHIYVHSAADTEMAEKIVVNAKTRRPSVCNTVETVLVDRAIADEFLPQLTQTLQMHSVTVHGDGPGMVPATEDDWSTEYLSLDVAVKVVDGIDDAVDHIDRFGTGHTESIVTADLAAAREFTARVDAAAVMVNASTAFTDGEQFGMGAEIGISTQKLHARGPMGLPELTSTKWIVWGDGHTRPA</sequence>
<name>A0ABP9CUP5_9ACTN</name>
<accession>A0ABP9CUP5</accession>
<feature type="domain" description="Aldehyde dehydrogenase" evidence="9">
    <location>
        <begin position="82"/>
        <end position="366"/>
    </location>
</feature>
<dbReference type="Gene3D" id="3.40.309.10">
    <property type="entry name" value="Aldehyde Dehydrogenase, Chain A, domain 2"/>
    <property type="match status" value="1"/>
</dbReference>
<comment type="subcellular location">
    <subcellularLocation>
        <location evidence="7">Cytoplasm</location>
    </subcellularLocation>
</comment>
<evidence type="ECO:0000256" key="5">
    <source>
        <dbReference type="ARBA" id="ARBA00023002"/>
    </source>
</evidence>
<dbReference type="Pfam" id="PF00171">
    <property type="entry name" value="Aldedh"/>
    <property type="match status" value="1"/>
</dbReference>
<dbReference type="SUPFAM" id="SSF53720">
    <property type="entry name" value="ALDH-like"/>
    <property type="match status" value="1"/>
</dbReference>
<dbReference type="CDD" id="cd07079">
    <property type="entry name" value="ALDH_F18-19_ProA-GPR"/>
    <property type="match status" value="1"/>
</dbReference>
<evidence type="ECO:0000259" key="9">
    <source>
        <dbReference type="Pfam" id="PF00171"/>
    </source>
</evidence>
<comment type="caution">
    <text evidence="10">The sequence shown here is derived from an EMBL/GenBank/DDBJ whole genome shotgun (WGS) entry which is preliminary data.</text>
</comment>
<comment type="similarity">
    <text evidence="7">Belongs to the gamma-glutamyl phosphate reductase family.</text>
</comment>
<dbReference type="NCBIfam" id="NF001221">
    <property type="entry name" value="PRK00197.1"/>
    <property type="match status" value="1"/>
</dbReference>
<dbReference type="Gene3D" id="3.40.605.10">
    <property type="entry name" value="Aldehyde Dehydrogenase, Chain A, domain 1"/>
    <property type="match status" value="1"/>
</dbReference>
<feature type="region of interest" description="Disordered" evidence="8">
    <location>
        <begin position="53"/>
        <end position="84"/>
    </location>
</feature>
<dbReference type="Proteomes" id="UP001500839">
    <property type="component" value="Unassembled WGS sequence"/>
</dbReference>
<keyword evidence="7" id="KW-0963">Cytoplasm</keyword>
<dbReference type="PROSITE" id="PS01223">
    <property type="entry name" value="PROA"/>
    <property type="match status" value="1"/>
</dbReference>
<dbReference type="EMBL" id="BAABKQ010000001">
    <property type="protein sequence ID" value="GAA4818601.1"/>
    <property type="molecule type" value="Genomic_DNA"/>
</dbReference>
<dbReference type="PANTHER" id="PTHR11063">
    <property type="entry name" value="GLUTAMATE SEMIALDEHYDE DEHYDROGENASE"/>
    <property type="match status" value="1"/>
</dbReference>
<feature type="compositionally biased region" description="Low complexity" evidence="8">
    <location>
        <begin position="59"/>
        <end position="78"/>
    </location>
</feature>
<dbReference type="HAMAP" id="MF_00412">
    <property type="entry name" value="ProA"/>
    <property type="match status" value="1"/>
</dbReference>
<protein>
    <recommendedName>
        <fullName evidence="7">Gamma-glutamyl phosphate reductase</fullName>
        <shortName evidence="7">GPR</shortName>
        <ecNumber evidence="7">1.2.1.41</ecNumber>
    </recommendedName>
    <alternativeName>
        <fullName evidence="7">Glutamate-5-semialdehyde dehydrogenase</fullName>
    </alternativeName>
    <alternativeName>
        <fullName evidence="7">Glutamyl-gamma-semialdehyde dehydrogenase</fullName>
        <shortName evidence="7">GSA dehydrogenase</shortName>
    </alternativeName>
</protein>
<keyword evidence="2 7" id="KW-0028">Amino-acid biosynthesis</keyword>
<comment type="function">
    <text evidence="7">Catalyzes the NADPH-dependent reduction of L-glutamate 5-phosphate into L-glutamate 5-semialdehyde and phosphate. The product spontaneously undergoes cyclization to form 1-pyrroline-5-carboxylate.</text>
</comment>
<evidence type="ECO:0000256" key="3">
    <source>
        <dbReference type="ARBA" id="ARBA00022650"/>
    </source>
</evidence>
<dbReference type="InterPro" id="IPR016161">
    <property type="entry name" value="Ald_DH/histidinol_DH"/>
</dbReference>
<evidence type="ECO:0000313" key="11">
    <source>
        <dbReference type="Proteomes" id="UP001500839"/>
    </source>
</evidence>
<evidence type="ECO:0000256" key="7">
    <source>
        <dbReference type="HAMAP-Rule" id="MF_00412"/>
    </source>
</evidence>
<reference evidence="11" key="1">
    <citation type="journal article" date="2019" name="Int. J. Syst. Evol. Microbiol.">
        <title>The Global Catalogue of Microorganisms (GCM) 10K type strain sequencing project: providing services to taxonomists for standard genome sequencing and annotation.</title>
        <authorList>
            <consortium name="The Broad Institute Genomics Platform"/>
            <consortium name="The Broad Institute Genome Sequencing Center for Infectious Disease"/>
            <person name="Wu L."/>
            <person name="Ma J."/>
        </authorList>
    </citation>
    <scope>NUCLEOTIDE SEQUENCE [LARGE SCALE GENOMIC DNA]</scope>
    <source>
        <strain evidence="11">JCM 18542</strain>
    </source>
</reference>
<organism evidence="10 11">
    <name type="scientific">Tomitella cavernea</name>
    <dbReference type="NCBI Taxonomy" id="1387982"/>
    <lineage>
        <taxon>Bacteria</taxon>
        <taxon>Bacillati</taxon>
        <taxon>Actinomycetota</taxon>
        <taxon>Actinomycetes</taxon>
        <taxon>Mycobacteriales</taxon>
        <taxon>Tomitella</taxon>
    </lineage>
</organism>
<keyword evidence="3 7" id="KW-0641">Proline biosynthesis</keyword>
<evidence type="ECO:0000256" key="1">
    <source>
        <dbReference type="ARBA" id="ARBA00004985"/>
    </source>
</evidence>
<dbReference type="InterPro" id="IPR016162">
    <property type="entry name" value="Ald_DH_N"/>
</dbReference>
<keyword evidence="4 7" id="KW-0521">NADP</keyword>
<keyword evidence="5 7" id="KW-0560">Oxidoreductase</keyword>
<keyword evidence="11" id="KW-1185">Reference proteome</keyword>
<evidence type="ECO:0000256" key="2">
    <source>
        <dbReference type="ARBA" id="ARBA00022605"/>
    </source>
</evidence>
<evidence type="ECO:0000256" key="8">
    <source>
        <dbReference type="SAM" id="MobiDB-lite"/>
    </source>
</evidence>
<dbReference type="InterPro" id="IPR016163">
    <property type="entry name" value="Ald_DH_C"/>
</dbReference>
<evidence type="ECO:0000313" key="10">
    <source>
        <dbReference type="EMBL" id="GAA4818601.1"/>
    </source>
</evidence>
<dbReference type="InterPro" id="IPR020593">
    <property type="entry name" value="G-glutamylP_reductase_CS"/>
</dbReference>
<comment type="pathway">
    <text evidence="1 7">Amino-acid biosynthesis; L-proline biosynthesis; L-glutamate 5-semialdehyde from L-glutamate: step 2/2.</text>
</comment>
<evidence type="ECO:0000256" key="4">
    <source>
        <dbReference type="ARBA" id="ARBA00022857"/>
    </source>
</evidence>
<dbReference type="InterPro" id="IPR000965">
    <property type="entry name" value="GPR_dom"/>
</dbReference>
<dbReference type="InterPro" id="IPR015590">
    <property type="entry name" value="Aldehyde_DH_dom"/>
</dbReference>
<evidence type="ECO:0000256" key="6">
    <source>
        <dbReference type="ARBA" id="ARBA00049024"/>
    </source>
</evidence>